<proteinExistence type="predicted"/>
<sequence length="71" mass="8107">MAAVTLNVYLPDYRAEVTLTLPDVLTSTEVSLLRMLIQGMGVSEIARRRCRSMKTVSYQKSQIYRKLGIRN</sequence>
<dbReference type="Proteomes" id="UP000518474">
    <property type="component" value="Unassembled WGS sequence"/>
</dbReference>
<dbReference type="SUPFAM" id="SSF46894">
    <property type="entry name" value="C-terminal effector domain of the bipartite response regulators"/>
    <property type="match status" value="1"/>
</dbReference>
<dbReference type="Pfam" id="PF00196">
    <property type="entry name" value="GerE"/>
    <property type="match status" value="1"/>
</dbReference>
<dbReference type="EMBL" id="JABXPT010000032">
    <property type="protein sequence ID" value="MBA7901141.1"/>
    <property type="molecule type" value="Genomic_DNA"/>
</dbReference>
<accession>A0A7W3G1L8</accession>
<reference evidence="3 4" key="1">
    <citation type="submission" date="2020-06" db="EMBL/GenBank/DDBJ databases">
        <title>REHAB project genomes.</title>
        <authorList>
            <person name="Shaw L.P."/>
        </authorList>
    </citation>
    <scope>NUCLEOTIDE SEQUENCE [LARGE SCALE GENOMIC DNA]</scope>
    <source>
        <strain evidence="3 4">RHBSTW-00604</strain>
    </source>
</reference>
<dbReference type="GO" id="GO:0006355">
    <property type="term" value="P:regulation of DNA-templated transcription"/>
    <property type="evidence" value="ECO:0007669"/>
    <property type="project" value="InterPro"/>
</dbReference>
<organism evidence="3 4">
    <name type="scientific">Escherichia marmotae</name>
    <dbReference type="NCBI Taxonomy" id="1499973"/>
    <lineage>
        <taxon>Bacteria</taxon>
        <taxon>Pseudomonadati</taxon>
        <taxon>Pseudomonadota</taxon>
        <taxon>Gammaproteobacteria</taxon>
        <taxon>Enterobacterales</taxon>
        <taxon>Enterobacteriaceae</taxon>
        <taxon>Escherichia</taxon>
    </lineage>
</organism>
<dbReference type="InterPro" id="IPR016032">
    <property type="entry name" value="Sig_transdc_resp-reg_C-effctor"/>
</dbReference>
<dbReference type="SMART" id="SM00421">
    <property type="entry name" value="HTH_LUXR"/>
    <property type="match status" value="1"/>
</dbReference>
<name>A0A7W3G1L8_9ESCH</name>
<feature type="domain" description="HTH luxR-type" evidence="2">
    <location>
        <begin position="18"/>
        <end position="71"/>
    </location>
</feature>
<evidence type="ECO:0000256" key="1">
    <source>
        <dbReference type="ARBA" id="ARBA00023125"/>
    </source>
</evidence>
<gene>
    <name evidence="3" type="ORF">HV245_23915</name>
</gene>
<dbReference type="GO" id="GO:0003677">
    <property type="term" value="F:DNA binding"/>
    <property type="evidence" value="ECO:0007669"/>
    <property type="project" value="UniProtKB-KW"/>
</dbReference>
<protein>
    <submittedName>
        <fullName evidence="3">Response regulator transcription factor</fullName>
    </submittedName>
</protein>
<dbReference type="InterPro" id="IPR036388">
    <property type="entry name" value="WH-like_DNA-bd_sf"/>
</dbReference>
<evidence type="ECO:0000313" key="4">
    <source>
        <dbReference type="Proteomes" id="UP000518474"/>
    </source>
</evidence>
<comment type="caution">
    <text evidence="3">The sequence shown here is derived from an EMBL/GenBank/DDBJ whole genome shotgun (WGS) entry which is preliminary data.</text>
</comment>
<dbReference type="AlphaFoldDB" id="A0A7W3G1L8"/>
<dbReference type="Gene3D" id="1.10.10.10">
    <property type="entry name" value="Winged helix-like DNA-binding domain superfamily/Winged helix DNA-binding domain"/>
    <property type="match status" value="1"/>
</dbReference>
<dbReference type="PROSITE" id="PS50043">
    <property type="entry name" value="HTH_LUXR_2"/>
    <property type="match status" value="1"/>
</dbReference>
<feature type="non-terminal residue" evidence="3">
    <location>
        <position position="71"/>
    </location>
</feature>
<dbReference type="RefSeq" id="WP_182151187.1">
    <property type="nucleotide sequence ID" value="NZ_JABXPT010000032.1"/>
</dbReference>
<dbReference type="PRINTS" id="PR00038">
    <property type="entry name" value="HTHLUXR"/>
</dbReference>
<dbReference type="InterPro" id="IPR000792">
    <property type="entry name" value="Tscrpt_reg_LuxR_C"/>
</dbReference>
<evidence type="ECO:0000313" key="3">
    <source>
        <dbReference type="EMBL" id="MBA7901141.1"/>
    </source>
</evidence>
<evidence type="ECO:0000259" key="2">
    <source>
        <dbReference type="PROSITE" id="PS50043"/>
    </source>
</evidence>
<dbReference type="CDD" id="cd06170">
    <property type="entry name" value="LuxR_C_like"/>
    <property type="match status" value="1"/>
</dbReference>
<keyword evidence="1" id="KW-0238">DNA-binding</keyword>